<name>A0A160FQ89_9BURK</name>
<sequence length="227" mass="25347">MNATSFIGARINTYQPEDSAPQALRALAGEPYLFMKPDSPRWARYARKKIATSLLVFQTPDGPVLVLGYRVRADFFFVVCDFGDPEVCQLLDSWKAKGVLQTRMALGSKIVTALEPAKDLHLFDKFRQEARHRDPVAFVRSSAFLREAEIFEQYAVEVASQGPDRVVSGSLDIDVKMLATEQFADATVRHLIQERPDVVTDILQSVAKDFGMVPKSSDSTVDTDKSE</sequence>
<protein>
    <submittedName>
        <fullName evidence="1">Uncharacterized protein</fullName>
    </submittedName>
</protein>
<dbReference type="AlphaFoldDB" id="A0A160FQ89"/>
<dbReference type="EMBL" id="CP014579">
    <property type="protein sequence ID" value="ANB75035.1"/>
    <property type="molecule type" value="Genomic_DNA"/>
</dbReference>
<dbReference type="KEGG" id="buz:AYM40_21655"/>
<dbReference type="RefSeq" id="WP_063498333.1">
    <property type="nucleotide sequence ID" value="NZ_CP014579.1"/>
</dbReference>
<organism evidence="1 2">
    <name type="scientific">Paraburkholderia phytofirmans OLGA172</name>
    <dbReference type="NCBI Taxonomy" id="1417228"/>
    <lineage>
        <taxon>Bacteria</taxon>
        <taxon>Pseudomonadati</taxon>
        <taxon>Pseudomonadota</taxon>
        <taxon>Betaproteobacteria</taxon>
        <taxon>Burkholderiales</taxon>
        <taxon>Burkholderiaceae</taxon>
        <taxon>Paraburkholderia</taxon>
    </lineage>
</organism>
<proteinExistence type="predicted"/>
<evidence type="ECO:0000313" key="2">
    <source>
        <dbReference type="Proteomes" id="UP000076852"/>
    </source>
</evidence>
<accession>A0A160FQ89</accession>
<reference evidence="1 2" key="1">
    <citation type="journal article" date="2016" name="Gene">
        <title>PacBio SMRT assembly of a complex multi-replicon genome reveals chlorocatechol degradative operon in a region of genome plasticity.</title>
        <authorList>
            <person name="Ricker N."/>
            <person name="Shen S.Y."/>
            <person name="Goordial J."/>
            <person name="Jin S."/>
            <person name="Fulthorpe R.R."/>
        </authorList>
    </citation>
    <scope>NUCLEOTIDE SEQUENCE [LARGE SCALE GENOMIC DNA]</scope>
    <source>
        <strain evidence="1 2">OLGA172</strain>
    </source>
</reference>
<evidence type="ECO:0000313" key="1">
    <source>
        <dbReference type="EMBL" id="ANB75035.1"/>
    </source>
</evidence>
<dbReference type="Proteomes" id="UP000076852">
    <property type="component" value="Chromosome 2"/>
</dbReference>
<keyword evidence="2" id="KW-1185">Reference proteome</keyword>
<gene>
    <name evidence="1" type="ORF">AYM40_21655</name>
</gene>